<gene>
    <name evidence="12" type="ORF">DC28_04950</name>
</gene>
<dbReference type="Proteomes" id="UP000029692">
    <property type="component" value="Unassembled WGS sequence"/>
</dbReference>
<dbReference type="eggNOG" id="COG0765">
    <property type="taxonomic scope" value="Bacteria"/>
</dbReference>
<keyword evidence="8 10" id="KW-1133">Transmembrane helix</keyword>
<keyword evidence="7" id="KW-0029">Amino-acid transport</keyword>
<comment type="function">
    <text evidence="1">Part of the binding-protein-dependent transport system for glutamine; probably responsible for the translocation of the substrate across the membrane.</text>
</comment>
<feature type="transmembrane region" description="Helical" evidence="10">
    <location>
        <begin position="65"/>
        <end position="87"/>
    </location>
</feature>
<feature type="transmembrane region" description="Helical" evidence="10">
    <location>
        <begin position="233"/>
        <end position="254"/>
    </location>
</feature>
<dbReference type="SUPFAM" id="SSF161098">
    <property type="entry name" value="MetI-like"/>
    <property type="match status" value="1"/>
</dbReference>
<dbReference type="InterPro" id="IPR035906">
    <property type="entry name" value="MetI-like_sf"/>
</dbReference>
<dbReference type="STRING" id="1480694.DC28_04950"/>
<dbReference type="RefSeq" id="WP_037546480.1">
    <property type="nucleotide sequence ID" value="NZ_JNUP01000045.1"/>
</dbReference>
<evidence type="ECO:0000313" key="12">
    <source>
        <dbReference type="EMBL" id="KGE73138.1"/>
    </source>
</evidence>
<keyword evidence="13" id="KW-1185">Reference proteome</keyword>
<organism evidence="12 13">
    <name type="scientific">Spirochaeta lutea</name>
    <dbReference type="NCBI Taxonomy" id="1480694"/>
    <lineage>
        <taxon>Bacteria</taxon>
        <taxon>Pseudomonadati</taxon>
        <taxon>Spirochaetota</taxon>
        <taxon>Spirochaetia</taxon>
        <taxon>Spirochaetales</taxon>
        <taxon>Spirochaetaceae</taxon>
        <taxon>Spirochaeta</taxon>
    </lineage>
</organism>
<dbReference type="PANTHER" id="PTHR30614">
    <property type="entry name" value="MEMBRANE COMPONENT OF AMINO ACID ABC TRANSPORTER"/>
    <property type="match status" value="1"/>
</dbReference>
<name>A0A098R0C0_9SPIO</name>
<dbReference type="GO" id="GO:0006865">
    <property type="term" value="P:amino acid transport"/>
    <property type="evidence" value="ECO:0007669"/>
    <property type="project" value="UniProtKB-KW"/>
</dbReference>
<dbReference type="PANTHER" id="PTHR30614:SF20">
    <property type="entry name" value="GLUTAMINE TRANSPORT SYSTEM PERMEASE PROTEIN GLNP"/>
    <property type="match status" value="1"/>
</dbReference>
<dbReference type="PROSITE" id="PS50928">
    <property type="entry name" value="ABC_TM1"/>
    <property type="match status" value="1"/>
</dbReference>
<feature type="transmembrane region" description="Helical" evidence="10">
    <location>
        <begin position="176"/>
        <end position="198"/>
    </location>
</feature>
<keyword evidence="5" id="KW-1003">Cell membrane</keyword>
<feature type="domain" description="ABC transmembrane type-1" evidence="11">
    <location>
        <begin position="63"/>
        <end position="251"/>
    </location>
</feature>
<feature type="transmembrane region" description="Helical" evidence="10">
    <location>
        <begin position="108"/>
        <end position="128"/>
    </location>
</feature>
<evidence type="ECO:0000256" key="9">
    <source>
        <dbReference type="ARBA" id="ARBA00023136"/>
    </source>
</evidence>
<dbReference type="GO" id="GO:0043190">
    <property type="term" value="C:ATP-binding cassette (ABC) transporter complex"/>
    <property type="evidence" value="ECO:0007669"/>
    <property type="project" value="InterPro"/>
</dbReference>
<evidence type="ECO:0000256" key="10">
    <source>
        <dbReference type="RuleBase" id="RU363032"/>
    </source>
</evidence>
<evidence type="ECO:0000256" key="3">
    <source>
        <dbReference type="ARBA" id="ARBA00010072"/>
    </source>
</evidence>
<evidence type="ECO:0000256" key="6">
    <source>
        <dbReference type="ARBA" id="ARBA00022692"/>
    </source>
</evidence>
<reference evidence="12 13" key="1">
    <citation type="submission" date="2014-05" db="EMBL/GenBank/DDBJ databases">
        <title>De novo Genome Sequence of Spirocheata sp.</title>
        <authorList>
            <person name="Shivani Y."/>
            <person name="Subhash Y."/>
            <person name="Tushar L."/>
            <person name="Sasikala C."/>
            <person name="Ramana C.V."/>
        </authorList>
    </citation>
    <scope>NUCLEOTIDE SEQUENCE [LARGE SCALE GENOMIC DNA]</scope>
    <source>
        <strain evidence="12 13">JC230</strain>
    </source>
</reference>
<evidence type="ECO:0000259" key="11">
    <source>
        <dbReference type="PROSITE" id="PS50928"/>
    </source>
</evidence>
<evidence type="ECO:0000256" key="7">
    <source>
        <dbReference type="ARBA" id="ARBA00022970"/>
    </source>
</evidence>
<protein>
    <submittedName>
        <fullName evidence="12">Amino acid ABC transporter permease</fullName>
    </submittedName>
</protein>
<evidence type="ECO:0000256" key="4">
    <source>
        <dbReference type="ARBA" id="ARBA00022448"/>
    </source>
</evidence>
<dbReference type="GO" id="GO:0022857">
    <property type="term" value="F:transmembrane transporter activity"/>
    <property type="evidence" value="ECO:0007669"/>
    <property type="project" value="InterPro"/>
</dbReference>
<comment type="caution">
    <text evidence="12">The sequence shown here is derived from an EMBL/GenBank/DDBJ whole genome shotgun (WGS) entry which is preliminary data.</text>
</comment>
<evidence type="ECO:0000313" key="13">
    <source>
        <dbReference type="Proteomes" id="UP000029692"/>
    </source>
</evidence>
<keyword evidence="6 10" id="KW-0812">Transmembrane</keyword>
<keyword evidence="4 10" id="KW-0813">Transport</keyword>
<dbReference type="AlphaFoldDB" id="A0A098R0C0"/>
<proteinExistence type="inferred from homology"/>
<comment type="subcellular location">
    <subcellularLocation>
        <location evidence="2">Cell inner membrane</location>
        <topology evidence="2">Multi-pass membrane protein</topology>
    </subcellularLocation>
    <subcellularLocation>
        <location evidence="10">Cell membrane</location>
        <topology evidence="10">Multi-pass membrane protein</topology>
    </subcellularLocation>
</comment>
<dbReference type="InterPro" id="IPR043429">
    <property type="entry name" value="ArtM/GltK/GlnP/TcyL/YhdX-like"/>
</dbReference>
<feature type="transmembrane region" description="Helical" evidence="10">
    <location>
        <begin position="134"/>
        <end position="155"/>
    </location>
</feature>
<accession>A0A098R0C0</accession>
<evidence type="ECO:0000256" key="5">
    <source>
        <dbReference type="ARBA" id="ARBA00022475"/>
    </source>
</evidence>
<dbReference type="OrthoDB" id="9774451at2"/>
<evidence type="ECO:0000256" key="1">
    <source>
        <dbReference type="ARBA" id="ARBA00003159"/>
    </source>
</evidence>
<dbReference type="InterPro" id="IPR000515">
    <property type="entry name" value="MetI-like"/>
</dbReference>
<comment type="similarity">
    <text evidence="3">Belongs to the binding-protein-dependent transport system permease family. HisMQ subfamily.</text>
</comment>
<dbReference type="NCBIfam" id="TIGR01726">
    <property type="entry name" value="HEQRo_perm_3TM"/>
    <property type="match status" value="1"/>
</dbReference>
<keyword evidence="9 10" id="KW-0472">Membrane</keyword>
<evidence type="ECO:0000256" key="8">
    <source>
        <dbReference type="ARBA" id="ARBA00022989"/>
    </source>
</evidence>
<feature type="transmembrane region" description="Helical" evidence="10">
    <location>
        <begin position="21"/>
        <end position="45"/>
    </location>
</feature>
<dbReference type="EMBL" id="JNUP01000045">
    <property type="protein sequence ID" value="KGE73138.1"/>
    <property type="molecule type" value="Genomic_DNA"/>
</dbReference>
<evidence type="ECO:0000256" key="2">
    <source>
        <dbReference type="ARBA" id="ARBA00004429"/>
    </source>
</evidence>
<sequence>MAYRELLILPEDGETVSPAAWFLNTLAVLGAIALVMTFALSGFAYQFHWDSIWRYRLNFIQGFGMTMVMSSVSLILSLVIGIVFGLMQSSRIILLRALAKVYVEVIRGTPLLVQILVFYYLIASAFGISERYTLGILIMSLFSGAYMAEIIRGGINSIGRSQIESARSIGLTRFQIYRYIIAPQVITRILPALAGQLASLIKDSSLLSVISIREFTMAAREVNASTFATLESYIPLAVGYLLLTLPISVISRTLEKRLGFES</sequence>
<dbReference type="Pfam" id="PF00528">
    <property type="entry name" value="BPD_transp_1"/>
    <property type="match status" value="1"/>
</dbReference>
<dbReference type="InterPro" id="IPR010065">
    <property type="entry name" value="AA_ABC_transptr_permease_3TM"/>
</dbReference>
<dbReference type="Gene3D" id="1.10.3720.10">
    <property type="entry name" value="MetI-like"/>
    <property type="match status" value="1"/>
</dbReference>
<dbReference type="CDD" id="cd06261">
    <property type="entry name" value="TM_PBP2"/>
    <property type="match status" value="1"/>
</dbReference>